<dbReference type="CDD" id="cd00093">
    <property type="entry name" value="HTH_XRE"/>
    <property type="match status" value="1"/>
</dbReference>
<dbReference type="PROSITE" id="PS50943">
    <property type="entry name" value="HTH_CROC1"/>
    <property type="match status" value="1"/>
</dbReference>
<dbReference type="InterPro" id="IPR010982">
    <property type="entry name" value="Lambda_DNA-bd_dom_sf"/>
</dbReference>
<dbReference type="SMART" id="SM00530">
    <property type="entry name" value="HTH_XRE"/>
    <property type="match status" value="1"/>
</dbReference>
<name>A0ABN2XLI8_9ACTN</name>
<dbReference type="Gene3D" id="1.10.260.40">
    <property type="entry name" value="lambda repressor-like DNA-binding domains"/>
    <property type="match status" value="1"/>
</dbReference>
<accession>A0ABN2XLI8</accession>
<evidence type="ECO:0000259" key="2">
    <source>
        <dbReference type="PROSITE" id="PS50943"/>
    </source>
</evidence>
<comment type="caution">
    <text evidence="3">The sequence shown here is derived from an EMBL/GenBank/DDBJ whole genome shotgun (WGS) entry which is preliminary data.</text>
</comment>
<dbReference type="Proteomes" id="UP001500443">
    <property type="component" value="Unassembled WGS sequence"/>
</dbReference>
<feature type="region of interest" description="Disordered" evidence="1">
    <location>
        <begin position="293"/>
        <end position="328"/>
    </location>
</feature>
<evidence type="ECO:0000313" key="3">
    <source>
        <dbReference type="EMBL" id="GAA2112637.1"/>
    </source>
</evidence>
<dbReference type="InterPro" id="IPR043917">
    <property type="entry name" value="DUF5753"/>
</dbReference>
<protein>
    <submittedName>
        <fullName evidence="3">Helix-turn-helix transcriptional regulator</fullName>
    </submittedName>
</protein>
<dbReference type="EMBL" id="BAAAPF010000016">
    <property type="protein sequence ID" value="GAA2112637.1"/>
    <property type="molecule type" value="Genomic_DNA"/>
</dbReference>
<dbReference type="InterPro" id="IPR001387">
    <property type="entry name" value="Cro/C1-type_HTH"/>
</dbReference>
<dbReference type="Pfam" id="PF19054">
    <property type="entry name" value="DUF5753"/>
    <property type="match status" value="1"/>
</dbReference>
<keyword evidence="4" id="KW-1185">Reference proteome</keyword>
<organism evidence="3 4">
    <name type="scientific">Streptomyces synnematoformans</name>
    <dbReference type="NCBI Taxonomy" id="415721"/>
    <lineage>
        <taxon>Bacteria</taxon>
        <taxon>Bacillati</taxon>
        <taxon>Actinomycetota</taxon>
        <taxon>Actinomycetes</taxon>
        <taxon>Kitasatosporales</taxon>
        <taxon>Streptomycetaceae</taxon>
        <taxon>Streptomyces</taxon>
    </lineage>
</organism>
<feature type="domain" description="HTH cro/C1-type" evidence="2">
    <location>
        <begin position="22"/>
        <end position="75"/>
    </location>
</feature>
<proteinExistence type="predicted"/>
<evidence type="ECO:0000256" key="1">
    <source>
        <dbReference type="SAM" id="MobiDB-lite"/>
    </source>
</evidence>
<dbReference type="Pfam" id="PF13560">
    <property type="entry name" value="HTH_31"/>
    <property type="match status" value="1"/>
</dbReference>
<dbReference type="SUPFAM" id="SSF47413">
    <property type="entry name" value="lambda repressor-like DNA-binding domains"/>
    <property type="match status" value="1"/>
</dbReference>
<reference evidence="3 4" key="1">
    <citation type="journal article" date="2019" name="Int. J. Syst. Evol. Microbiol.">
        <title>The Global Catalogue of Microorganisms (GCM) 10K type strain sequencing project: providing services to taxonomists for standard genome sequencing and annotation.</title>
        <authorList>
            <consortium name="The Broad Institute Genomics Platform"/>
            <consortium name="The Broad Institute Genome Sequencing Center for Infectious Disease"/>
            <person name="Wu L."/>
            <person name="Ma J."/>
        </authorList>
    </citation>
    <scope>NUCLEOTIDE SEQUENCE [LARGE SCALE GENOMIC DNA]</scope>
    <source>
        <strain evidence="3 4">JCM 15481</strain>
    </source>
</reference>
<gene>
    <name evidence="3" type="ORF">GCM10009802_10840</name>
</gene>
<evidence type="ECO:0000313" key="4">
    <source>
        <dbReference type="Proteomes" id="UP001500443"/>
    </source>
</evidence>
<sequence length="328" mass="37408">MSRRNAPEGGAVTTAMMFGGVLKHFRERTGLRQAELARQVPCDRSQVARVETGLGVPSDAFVSKCDEVLDTGGLLLELWGKVDWYPDVGHPNWFEHRAQMDAECVALREYQRHVIPGLLQTENYARALFATEPDKDEIEDRVRARLSRQQRFFSPSQPPLYVGLLEESCLRTVIGGAEVMREQCAHLLAAGERDNIRIQIVQAARPGIFRPTIPLSLITMPEGYDWIYWESLDRGHLTDAPAVFARQAQTYDVLRADALSAYESAELIGEFMKGYRQHGHHLAEEQLQRVQRRQLHRSGRGMAQEQLQRIQRRRLRRGEEDPDRDPGA</sequence>